<proteinExistence type="predicted"/>
<reference evidence="2 3" key="1">
    <citation type="journal article" date="2021" name="Elife">
        <title>Chloroplast acquisition without the gene transfer in kleptoplastic sea slugs, Plakobranchus ocellatus.</title>
        <authorList>
            <person name="Maeda T."/>
            <person name="Takahashi S."/>
            <person name="Yoshida T."/>
            <person name="Shimamura S."/>
            <person name="Takaki Y."/>
            <person name="Nagai Y."/>
            <person name="Toyoda A."/>
            <person name="Suzuki Y."/>
            <person name="Arimoto A."/>
            <person name="Ishii H."/>
            <person name="Satoh N."/>
            <person name="Nishiyama T."/>
            <person name="Hasebe M."/>
            <person name="Maruyama T."/>
            <person name="Minagawa J."/>
            <person name="Obokata J."/>
            <person name="Shigenobu S."/>
        </authorList>
    </citation>
    <scope>NUCLEOTIDE SEQUENCE [LARGE SCALE GENOMIC DNA]</scope>
</reference>
<protein>
    <submittedName>
        <fullName evidence="2">Uncharacterized protein</fullName>
    </submittedName>
</protein>
<feature type="region of interest" description="Disordered" evidence="1">
    <location>
        <begin position="63"/>
        <end position="115"/>
    </location>
</feature>
<sequence length="115" mass="12261">MSILPEILTLRGFAVFLGSGGSSGRAVGYYPRDLGFNSQSGPSQFFNAPLCPPSTKWVARSLKTRRNPQQGNLRLLGPPSGQGAGDGARTSDRRVSADPRADSLTTEPPTPRFLT</sequence>
<keyword evidence="3" id="KW-1185">Reference proteome</keyword>
<accession>A0AAV4CR67</accession>
<evidence type="ECO:0000313" key="2">
    <source>
        <dbReference type="EMBL" id="GFO34349.1"/>
    </source>
</evidence>
<gene>
    <name evidence="2" type="ORF">PoB_006085400</name>
</gene>
<name>A0AAV4CR67_9GAST</name>
<dbReference type="AlphaFoldDB" id="A0AAV4CR67"/>
<evidence type="ECO:0000256" key="1">
    <source>
        <dbReference type="SAM" id="MobiDB-lite"/>
    </source>
</evidence>
<organism evidence="2 3">
    <name type="scientific">Plakobranchus ocellatus</name>
    <dbReference type="NCBI Taxonomy" id="259542"/>
    <lineage>
        <taxon>Eukaryota</taxon>
        <taxon>Metazoa</taxon>
        <taxon>Spiralia</taxon>
        <taxon>Lophotrochozoa</taxon>
        <taxon>Mollusca</taxon>
        <taxon>Gastropoda</taxon>
        <taxon>Heterobranchia</taxon>
        <taxon>Euthyneura</taxon>
        <taxon>Panpulmonata</taxon>
        <taxon>Sacoglossa</taxon>
        <taxon>Placobranchoidea</taxon>
        <taxon>Plakobranchidae</taxon>
        <taxon>Plakobranchus</taxon>
    </lineage>
</organism>
<feature type="compositionally biased region" description="Basic and acidic residues" evidence="1">
    <location>
        <begin position="89"/>
        <end position="101"/>
    </location>
</feature>
<comment type="caution">
    <text evidence="2">The sequence shown here is derived from an EMBL/GenBank/DDBJ whole genome shotgun (WGS) entry which is preliminary data.</text>
</comment>
<dbReference type="EMBL" id="BLXT01006888">
    <property type="protein sequence ID" value="GFO34349.1"/>
    <property type="molecule type" value="Genomic_DNA"/>
</dbReference>
<dbReference type="Proteomes" id="UP000735302">
    <property type="component" value="Unassembled WGS sequence"/>
</dbReference>
<evidence type="ECO:0000313" key="3">
    <source>
        <dbReference type="Proteomes" id="UP000735302"/>
    </source>
</evidence>